<organism evidence="2 3">
    <name type="scientific">Meloidogyne graminicola</name>
    <dbReference type="NCBI Taxonomy" id="189291"/>
    <lineage>
        <taxon>Eukaryota</taxon>
        <taxon>Metazoa</taxon>
        <taxon>Ecdysozoa</taxon>
        <taxon>Nematoda</taxon>
        <taxon>Chromadorea</taxon>
        <taxon>Rhabditida</taxon>
        <taxon>Tylenchina</taxon>
        <taxon>Tylenchomorpha</taxon>
        <taxon>Tylenchoidea</taxon>
        <taxon>Meloidogynidae</taxon>
        <taxon>Meloidogyninae</taxon>
        <taxon>Meloidogyne</taxon>
    </lineage>
</organism>
<accession>A0A8S9ZUC6</accession>
<evidence type="ECO:0000256" key="1">
    <source>
        <dbReference type="SAM" id="SignalP"/>
    </source>
</evidence>
<protein>
    <submittedName>
        <fullName evidence="2">Uncharacterized protein</fullName>
    </submittedName>
</protein>
<feature type="signal peptide" evidence="1">
    <location>
        <begin position="1"/>
        <end position="18"/>
    </location>
</feature>
<dbReference type="OrthoDB" id="5906804at2759"/>
<gene>
    <name evidence="2" type="ORF">Mgra_00003743</name>
</gene>
<dbReference type="EMBL" id="JABEBT010000026">
    <property type="protein sequence ID" value="KAF7636797.1"/>
    <property type="molecule type" value="Genomic_DNA"/>
</dbReference>
<comment type="caution">
    <text evidence="2">The sequence shown here is derived from an EMBL/GenBank/DDBJ whole genome shotgun (WGS) entry which is preliminary data.</text>
</comment>
<dbReference type="AlphaFoldDB" id="A0A8S9ZUC6"/>
<keyword evidence="1" id="KW-0732">Signal</keyword>
<name>A0A8S9ZUC6_9BILA</name>
<dbReference type="Proteomes" id="UP000605970">
    <property type="component" value="Unassembled WGS sequence"/>
</dbReference>
<feature type="non-terminal residue" evidence="2">
    <location>
        <position position="1"/>
    </location>
</feature>
<evidence type="ECO:0000313" key="3">
    <source>
        <dbReference type="Proteomes" id="UP000605970"/>
    </source>
</evidence>
<keyword evidence="3" id="KW-1185">Reference proteome</keyword>
<feature type="chain" id="PRO_5035785924" evidence="1">
    <location>
        <begin position="19"/>
        <end position="261"/>
    </location>
</feature>
<proteinExistence type="predicted"/>
<sequence length="261" mass="30695">KIINLIFILLLLFNYKKYLIVQSFFIPLHIHFFQFPTPQQTQYQSIQHNFDEQKKSFLVRAEPLTHQKEIKETNPELIDKTENIVNNENIGGISEFNNPTIKSEFKLDREQKDEGNTCQLPNIRRPTTEENSFFECIQIPERKDLGFWKIKKCPLNTLFVPSSQICLPDKRNRLRQFIETKSSSKEDNSLFENEKNKKEKYSSTEEVNDCPLNLLKSPTLCENTKSAMHKQYSQKITPNNELITNNCICICIENNTPQYHS</sequence>
<feature type="non-terminal residue" evidence="2">
    <location>
        <position position="261"/>
    </location>
</feature>
<reference evidence="2" key="1">
    <citation type="journal article" date="2020" name="Ecol. Evol.">
        <title>Genome structure and content of the rice root-knot nematode (Meloidogyne graminicola).</title>
        <authorList>
            <person name="Phan N.T."/>
            <person name="Danchin E.G.J."/>
            <person name="Klopp C."/>
            <person name="Perfus-Barbeoch L."/>
            <person name="Kozlowski D.K."/>
            <person name="Koutsovoulos G.D."/>
            <person name="Lopez-Roques C."/>
            <person name="Bouchez O."/>
            <person name="Zahm M."/>
            <person name="Besnard G."/>
            <person name="Bellafiore S."/>
        </authorList>
    </citation>
    <scope>NUCLEOTIDE SEQUENCE</scope>
    <source>
        <strain evidence="2">VN-18</strain>
    </source>
</reference>
<evidence type="ECO:0000313" key="2">
    <source>
        <dbReference type="EMBL" id="KAF7636797.1"/>
    </source>
</evidence>